<evidence type="ECO:0000259" key="1">
    <source>
        <dbReference type="Pfam" id="PF09413"/>
    </source>
</evidence>
<protein>
    <recommendedName>
        <fullName evidence="1">DUF2007 domain-containing protein</fullName>
    </recommendedName>
</protein>
<gene>
    <name evidence="2" type="ORF">METZ01_LOCUS49206</name>
</gene>
<organism evidence="2">
    <name type="scientific">marine metagenome</name>
    <dbReference type="NCBI Taxonomy" id="408172"/>
    <lineage>
        <taxon>unclassified sequences</taxon>
        <taxon>metagenomes</taxon>
        <taxon>ecological metagenomes</taxon>
    </lineage>
</organism>
<reference evidence="2" key="1">
    <citation type="submission" date="2018-05" db="EMBL/GenBank/DDBJ databases">
        <authorList>
            <person name="Lanie J.A."/>
            <person name="Ng W.-L."/>
            <person name="Kazmierczak K.M."/>
            <person name="Andrzejewski T.M."/>
            <person name="Davidsen T.M."/>
            <person name="Wayne K.J."/>
            <person name="Tettelin H."/>
            <person name="Glass J.I."/>
            <person name="Rusch D."/>
            <person name="Podicherti R."/>
            <person name="Tsui H.-C.T."/>
            <person name="Winkler M.E."/>
        </authorList>
    </citation>
    <scope>NUCLEOTIDE SEQUENCE</scope>
</reference>
<evidence type="ECO:0000313" key="2">
    <source>
        <dbReference type="EMBL" id="SUZ96352.1"/>
    </source>
</evidence>
<proteinExistence type="predicted"/>
<sequence length="109" mass="11965">MVCPNCHAEYLEGIEVCADCNVSLVDTEPFELPLQEIIWVKLRSVPGQIYAEMVAEVLQSKNIPNYIKSDWAGSAFGITAVNLAGGNVTIYVPENHKKEADEILSEILG</sequence>
<feature type="domain" description="DUF2007" evidence="1">
    <location>
        <begin position="39"/>
        <end position="107"/>
    </location>
</feature>
<dbReference type="EMBL" id="UINC01002407">
    <property type="protein sequence ID" value="SUZ96352.1"/>
    <property type="molecule type" value="Genomic_DNA"/>
</dbReference>
<dbReference type="AlphaFoldDB" id="A0A381RWY0"/>
<dbReference type="InterPro" id="IPR018551">
    <property type="entry name" value="DUF2007"/>
</dbReference>
<name>A0A381RWY0_9ZZZZ</name>
<accession>A0A381RWY0</accession>
<dbReference type="Pfam" id="PF09413">
    <property type="entry name" value="DUF2007"/>
    <property type="match status" value="1"/>
</dbReference>